<dbReference type="Proteomes" id="UP001595799">
    <property type="component" value="Unassembled WGS sequence"/>
</dbReference>
<gene>
    <name evidence="7" type="ORF">ACFOW6_07830</name>
</gene>
<evidence type="ECO:0000313" key="8">
    <source>
        <dbReference type="Proteomes" id="UP001595799"/>
    </source>
</evidence>
<feature type="signal peptide" evidence="5">
    <location>
        <begin position="1"/>
        <end position="28"/>
    </location>
</feature>
<protein>
    <submittedName>
        <fullName evidence="7">OmpA family protein</fullName>
    </submittedName>
</protein>
<dbReference type="SUPFAM" id="SSF103088">
    <property type="entry name" value="OmpA-like"/>
    <property type="match status" value="1"/>
</dbReference>
<dbReference type="InterPro" id="IPR036737">
    <property type="entry name" value="OmpA-like_sf"/>
</dbReference>
<dbReference type="PRINTS" id="PR01021">
    <property type="entry name" value="OMPADOMAIN"/>
</dbReference>
<dbReference type="Pfam" id="PF00691">
    <property type="entry name" value="OmpA"/>
    <property type="match status" value="1"/>
</dbReference>
<reference evidence="8" key="1">
    <citation type="journal article" date="2019" name="Int. J. Syst. Evol. Microbiol.">
        <title>The Global Catalogue of Microorganisms (GCM) 10K type strain sequencing project: providing services to taxonomists for standard genome sequencing and annotation.</title>
        <authorList>
            <consortium name="The Broad Institute Genomics Platform"/>
            <consortium name="The Broad Institute Genome Sequencing Center for Infectious Disease"/>
            <person name="Wu L."/>
            <person name="Ma J."/>
        </authorList>
    </citation>
    <scope>NUCLEOTIDE SEQUENCE [LARGE SCALE GENOMIC DNA]</scope>
    <source>
        <strain evidence="8">CECT 8472</strain>
    </source>
</reference>
<organism evidence="7 8">
    <name type="scientific">Fodinicurvata halophila</name>
    <dbReference type="NCBI Taxonomy" id="1419723"/>
    <lineage>
        <taxon>Bacteria</taxon>
        <taxon>Pseudomonadati</taxon>
        <taxon>Pseudomonadota</taxon>
        <taxon>Alphaproteobacteria</taxon>
        <taxon>Rhodospirillales</taxon>
        <taxon>Rhodovibrionaceae</taxon>
        <taxon>Fodinicurvata</taxon>
    </lineage>
</organism>
<dbReference type="InterPro" id="IPR006665">
    <property type="entry name" value="OmpA-like"/>
</dbReference>
<keyword evidence="8" id="KW-1185">Reference proteome</keyword>
<feature type="domain" description="OmpA-like" evidence="6">
    <location>
        <begin position="76"/>
        <end position="190"/>
    </location>
</feature>
<proteinExistence type="predicted"/>
<evidence type="ECO:0000256" key="1">
    <source>
        <dbReference type="ARBA" id="ARBA00004442"/>
    </source>
</evidence>
<dbReference type="EMBL" id="JBHSCW010000003">
    <property type="protein sequence ID" value="MFC4351449.1"/>
    <property type="molecule type" value="Genomic_DNA"/>
</dbReference>
<feature type="chain" id="PRO_5047303470" evidence="5">
    <location>
        <begin position="29"/>
        <end position="190"/>
    </location>
</feature>
<evidence type="ECO:0000313" key="7">
    <source>
        <dbReference type="EMBL" id="MFC4351449.1"/>
    </source>
</evidence>
<keyword evidence="3" id="KW-0998">Cell outer membrane</keyword>
<dbReference type="RefSeq" id="WP_382421780.1">
    <property type="nucleotide sequence ID" value="NZ_JBHSCW010000003.1"/>
</dbReference>
<dbReference type="InterPro" id="IPR006664">
    <property type="entry name" value="OMP_bac"/>
</dbReference>
<dbReference type="InterPro" id="IPR050330">
    <property type="entry name" value="Bact_OuterMem_StrucFunc"/>
</dbReference>
<dbReference type="PRINTS" id="PR01023">
    <property type="entry name" value="NAFLGMOTY"/>
</dbReference>
<evidence type="ECO:0000256" key="2">
    <source>
        <dbReference type="ARBA" id="ARBA00023136"/>
    </source>
</evidence>
<dbReference type="PANTHER" id="PTHR30329:SF21">
    <property type="entry name" value="LIPOPROTEIN YIAD-RELATED"/>
    <property type="match status" value="1"/>
</dbReference>
<dbReference type="CDD" id="cd07185">
    <property type="entry name" value="OmpA_C-like"/>
    <property type="match status" value="1"/>
</dbReference>
<dbReference type="PROSITE" id="PS51123">
    <property type="entry name" value="OMPA_2"/>
    <property type="match status" value="1"/>
</dbReference>
<dbReference type="PANTHER" id="PTHR30329">
    <property type="entry name" value="STATOR ELEMENT OF FLAGELLAR MOTOR COMPLEX"/>
    <property type="match status" value="1"/>
</dbReference>
<evidence type="ECO:0000259" key="6">
    <source>
        <dbReference type="PROSITE" id="PS51123"/>
    </source>
</evidence>
<evidence type="ECO:0000256" key="4">
    <source>
        <dbReference type="PROSITE-ProRule" id="PRU00473"/>
    </source>
</evidence>
<dbReference type="Gene3D" id="3.30.1330.60">
    <property type="entry name" value="OmpA-like domain"/>
    <property type="match status" value="1"/>
</dbReference>
<keyword evidence="2 4" id="KW-0472">Membrane</keyword>
<evidence type="ECO:0000256" key="3">
    <source>
        <dbReference type="ARBA" id="ARBA00023237"/>
    </source>
</evidence>
<sequence>MTLLRNTCFATAAAVALTVGFAANPALSAQVDDREHGWCNVVTNIQPENVIRSSSGKAVIQDSSYPCEPQMAEEPEPEPEAPESFVVYFDFDRSNIRPDAAETLVDVLETAEMEDVDGYALTGHTDTVGTAEYNMALSLRRAESVRDWLVDRGVPSDEISVAGRGFSEPAVPTGPDVREQLNRRVEIVFQ</sequence>
<accession>A0ABV8UK77</accession>
<comment type="subcellular location">
    <subcellularLocation>
        <location evidence="1">Cell outer membrane</location>
    </subcellularLocation>
</comment>
<name>A0ABV8UK77_9PROT</name>
<comment type="caution">
    <text evidence="7">The sequence shown here is derived from an EMBL/GenBank/DDBJ whole genome shotgun (WGS) entry which is preliminary data.</text>
</comment>
<keyword evidence="5" id="KW-0732">Signal</keyword>
<evidence type="ECO:0000256" key="5">
    <source>
        <dbReference type="SAM" id="SignalP"/>
    </source>
</evidence>